<evidence type="ECO:0000313" key="2">
    <source>
        <dbReference type="Proteomes" id="UP000308600"/>
    </source>
</evidence>
<sequence>MLVFCIILCFLAQVRGIPLSLSSLSLPLPIDIPTLVSRSTLTNLTATALCDCSNSQLQRSLFDIIRSCLLTIAACVYRAIHQNVPDPDASWWKRQRIRVKITFYALIAPEAVIWWAMRQYFGAQQVAEQVNQIYPDLKWTRTHGHFAQMGAFGRKDTNQILFPPTLIELLRNGSIHPDSLRLTQKQVEDRSKGDTLSKLLVASQTSWFVIECMARWYMKLPLTEVEVVTLAFAVLNVFTYAFWWGKPLDVQCPIYVEVKSSGVTHAEAKGELDSNMNLTVPQVVIISIEGAHEEQKPVKETTTASTGATQTHTQTLRKEISDHGFWRTLTNRLIVRPFIALAWPLAELFGDGDVHESAKHISTFYGMKLPDGKGRVVVSLSCLVGVIFGIIHFLSWNSEFPVRMELLLWRGSSAILVTVPVLLTLSVVLSAIHDTAKEGTVLKIVAGLLFDFFGLFSTILGPVAYILARVCLLTLAGLALRSDNPSSDVFQTVAWTSYIPHL</sequence>
<proteinExistence type="predicted"/>
<reference evidence="1 2" key="1">
    <citation type="journal article" date="2019" name="Nat. Ecol. Evol.">
        <title>Megaphylogeny resolves global patterns of mushroom evolution.</title>
        <authorList>
            <person name="Varga T."/>
            <person name="Krizsan K."/>
            <person name="Foldi C."/>
            <person name="Dima B."/>
            <person name="Sanchez-Garcia M."/>
            <person name="Sanchez-Ramirez S."/>
            <person name="Szollosi G.J."/>
            <person name="Szarkandi J.G."/>
            <person name="Papp V."/>
            <person name="Albert L."/>
            <person name="Andreopoulos W."/>
            <person name="Angelini C."/>
            <person name="Antonin V."/>
            <person name="Barry K.W."/>
            <person name="Bougher N.L."/>
            <person name="Buchanan P."/>
            <person name="Buyck B."/>
            <person name="Bense V."/>
            <person name="Catcheside P."/>
            <person name="Chovatia M."/>
            <person name="Cooper J."/>
            <person name="Damon W."/>
            <person name="Desjardin D."/>
            <person name="Finy P."/>
            <person name="Geml J."/>
            <person name="Haridas S."/>
            <person name="Hughes K."/>
            <person name="Justo A."/>
            <person name="Karasinski D."/>
            <person name="Kautmanova I."/>
            <person name="Kiss B."/>
            <person name="Kocsube S."/>
            <person name="Kotiranta H."/>
            <person name="LaButti K.M."/>
            <person name="Lechner B.E."/>
            <person name="Liimatainen K."/>
            <person name="Lipzen A."/>
            <person name="Lukacs Z."/>
            <person name="Mihaltcheva S."/>
            <person name="Morgado L.N."/>
            <person name="Niskanen T."/>
            <person name="Noordeloos M.E."/>
            <person name="Ohm R.A."/>
            <person name="Ortiz-Santana B."/>
            <person name="Ovrebo C."/>
            <person name="Racz N."/>
            <person name="Riley R."/>
            <person name="Savchenko A."/>
            <person name="Shiryaev A."/>
            <person name="Soop K."/>
            <person name="Spirin V."/>
            <person name="Szebenyi C."/>
            <person name="Tomsovsky M."/>
            <person name="Tulloss R.E."/>
            <person name="Uehling J."/>
            <person name="Grigoriev I.V."/>
            <person name="Vagvolgyi C."/>
            <person name="Papp T."/>
            <person name="Martin F.M."/>
            <person name="Miettinen O."/>
            <person name="Hibbett D.S."/>
            <person name="Nagy L.G."/>
        </authorList>
    </citation>
    <scope>NUCLEOTIDE SEQUENCE [LARGE SCALE GENOMIC DNA]</scope>
    <source>
        <strain evidence="1 2">NL-1719</strain>
    </source>
</reference>
<accession>A0ACD3A2H1</accession>
<keyword evidence="2" id="KW-1185">Reference proteome</keyword>
<dbReference type="EMBL" id="ML208870">
    <property type="protein sequence ID" value="TFK59897.1"/>
    <property type="molecule type" value="Genomic_DNA"/>
</dbReference>
<gene>
    <name evidence="1" type="ORF">BDN72DRAFT_805965</name>
</gene>
<name>A0ACD3A2H1_9AGAR</name>
<evidence type="ECO:0000313" key="1">
    <source>
        <dbReference type="EMBL" id="TFK59897.1"/>
    </source>
</evidence>
<dbReference type="Proteomes" id="UP000308600">
    <property type="component" value="Unassembled WGS sequence"/>
</dbReference>
<organism evidence="1 2">
    <name type="scientific">Pluteus cervinus</name>
    <dbReference type="NCBI Taxonomy" id="181527"/>
    <lineage>
        <taxon>Eukaryota</taxon>
        <taxon>Fungi</taxon>
        <taxon>Dikarya</taxon>
        <taxon>Basidiomycota</taxon>
        <taxon>Agaricomycotina</taxon>
        <taxon>Agaricomycetes</taxon>
        <taxon>Agaricomycetidae</taxon>
        <taxon>Agaricales</taxon>
        <taxon>Pluteineae</taxon>
        <taxon>Pluteaceae</taxon>
        <taxon>Pluteus</taxon>
    </lineage>
</organism>
<protein>
    <submittedName>
        <fullName evidence="1">Uncharacterized protein</fullName>
    </submittedName>
</protein>